<name>A0AA40TTK0_9PSED</name>
<accession>A0AA40TTK0</accession>
<protein>
    <submittedName>
        <fullName evidence="1">Sensory box-containing diguanylate cye</fullName>
    </submittedName>
</protein>
<comment type="caution">
    <text evidence="1">The sequence shown here is derived from an EMBL/GenBank/DDBJ whole genome shotgun (WGS) entry which is preliminary data.</text>
</comment>
<dbReference type="EMBL" id="LJRO01000371">
    <property type="protein sequence ID" value="KPY94747.1"/>
    <property type="molecule type" value="Genomic_DNA"/>
</dbReference>
<reference evidence="1 2" key="1">
    <citation type="submission" date="2015-09" db="EMBL/GenBank/DDBJ databases">
        <title>Genome announcement of multiple Pseudomonas syringae strains.</title>
        <authorList>
            <person name="Thakur S."/>
            <person name="Wang P.W."/>
            <person name="Gong Y."/>
            <person name="Weir B.S."/>
            <person name="Guttman D.S."/>
        </authorList>
    </citation>
    <scope>NUCLEOTIDE SEQUENCE [LARGE SCALE GENOMIC DNA]</scope>
    <source>
        <strain evidence="1 2">ICMP9151</strain>
    </source>
</reference>
<proteinExistence type="predicted"/>
<evidence type="ECO:0000313" key="2">
    <source>
        <dbReference type="Proteomes" id="UP000050523"/>
    </source>
</evidence>
<sequence>MAFRRGVFLRYDLALRFFDLLLRRLISPQIGGNGSKHLLGVISELLGIQRLAERGHGAREVGPLQYNRLDVLKDEAR</sequence>
<dbReference type="Proteomes" id="UP000050523">
    <property type="component" value="Unassembled WGS sequence"/>
</dbReference>
<evidence type="ECO:0000313" key="1">
    <source>
        <dbReference type="EMBL" id="KPY94747.1"/>
    </source>
</evidence>
<dbReference type="AlphaFoldDB" id="A0AA40TTK0"/>
<gene>
    <name evidence="1" type="ORF">ALO43_200586</name>
</gene>
<organism evidence="1 2">
    <name type="scientific">Pseudomonas tremae</name>
    <dbReference type="NCBI Taxonomy" id="200454"/>
    <lineage>
        <taxon>Bacteria</taxon>
        <taxon>Pseudomonadati</taxon>
        <taxon>Pseudomonadota</taxon>
        <taxon>Gammaproteobacteria</taxon>
        <taxon>Pseudomonadales</taxon>
        <taxon>Pseudomonadaceae</taxon>
        <taxon>Pseudomonas</taxon>
    </lineage>
</organism>